<keyword evidence="10 11" id="KW-1208">Phospholipid metabolism</keyword>
<evidence type="ECO:0000313" key="14">
    <source>
        <dbReference type="EMBL" id="MDO7855578.1"/>
    </source>
</evidence>
<feature type="binding site" evidence="11">
    <location>
        <begin position="66"/>
        <end position="72"/>
    </location>
    <ligand>
        <name>ATP</name>
        <dbReference type="ChEBI" id="CHEBI:30616"/>
    </ligand>
</feature>
<dbReference type="EC" id="2.7.1.-" evidence="11"/>
<feature type="domain" description="DAGKc" evidence="12">
    <location>
        <begin position="2"/>
        <end position="133"/>
    </location>
</feature>
<dbReference type="Proteomes" id="UP001176478">
    <property type="component" value="Unassembled WGS sequence"/>
</dbReference>
<comment type="caution">
    <text evidence="11">Lacks conserved residue(s) required for the propagation of feature annotation.</text>
</comment>
<feature type="binding site" evidence="11">
    <location>
        <position position="95"/>
    </location>
    <ligand>
        <name>ATP</name>
        <dbReference type="ChEBI" id="CHEBI:30616"/>
    </ligand>
</feature>
<dbReference type="Gene3D" id="2.60.200.40">
    <property type="match status" value="1"/>
</dbReference>
<dbReference type="NCBIfam" id="TIGR03702">
    <property type="entry name" value="lip_kinase_YegS"/>
    <property type="match status" value="1"/>
</dbReference>
<evidence type="ECO:0000259" key="12">
    <source>
        <dbReference type="PROSITE" id="PS50146"/>
    </source>
</evidence>
<keyword evidence="11" id="KW-0963">Cytoplasm</keyword>
<reference evidence="14" key="3">
    <citation type="journal article" date="2024" name="Int. J. Antimicrob. Agents">
        <title>Identification of a novel Providencia species showing multi-drug-resistant in three patients with hospital-acquired infection.</title>
        <authorList>
            <person name="Yang W."/>
            <person name="Chen J."/>
            <person name="Yang F."/>
            <person name="Ji P."/>
            <person name="Shen S."/>
            <person name="Yin D."/>
            <person name="Hu F."/>
        </authorList>
    </citation>
    <scope>NUCLEOTIDE SEQUENCE</scope>
    <source>
        <strain evidence="14">CRE-138-0111</strain>
    </source>
</reference>
<evidence type="ECO:0000256" key="4">
    <source>
        <dbReference type="ARBA" id="ARBA00022741"/>
    </source>
</evidence>
<dbReference type="RefSeq" id="WP_210814382.1">
    <property type="nucleotide sequence ID" value="NZ_JARRYG010000008.1"/>
</dbReference>
<feature type="binding site" evidence="11">
    <location>
        <position position="218"/>
    </location>
    <ligand>
        <name>Mg(2+)</name>
        <dbReference type="ChEBI" id="CHEBI:18420"/>
    </ligand>
</feature>
<dbReference type="InterPro" id="IPR045540">
    <property type="entry name" value="YegS/DAGK_C"/>
</dbReference>
<keyword evidence="7 11" id="KW-0460">Magnesium</keyword>
<dbReference type="InterPro" id="IPR016064">
    <property type="entry name" value="NAD/diacylglycerol_kinase_sf"/>
</dbReference>
<proteinExistence type="inferred from homology"/>
<evidence type="ECO:0000256" key="1">
    <source>
        <dbReference type="ARBA" id="ARBA00022516"/>
    </source>
</evidence>
<dbReference type="InterPro" id="IPR017438">
    <property type="entry name" value="ATP-NAD_kinase_N"/>
</dbReference>
<comment type="subcellular location">
    <subcellularLocation>
        <location evidence="11">Cytoplasm</location>
    </subcellularLocation>
</comment>
<comment type="function">
    <text evidence="11">Probably phosphorylates lipids; the in vivo substrate is unknown.</text>
</comment>
<keyword evidence="3 11" id="KW-0479">Metal-binding</keyword>
<evidence type="ECO:0000256" key="9">
    <source>
        <dbReference type="ARBA" id="ARBA00023209"/>
    </source>
</evidence>
<comment type="similarity">
    <text evidence="11">Belongs to the diacylglycerol/lipid kinase family. YegS lipid kinase subfamily.</text>
</comment>
<keyword evidence="16" id="KW-1185">Reference proteome</keyword>
<dbReference type="SMART" id="SM00046">
    <property type="entry name" value="DAGKc"/>
    <property type="match status" value="1"/>
</dbReference>
<dbReference type="GO" id="GO:0005737">
    <property type="term" value="C:cytoplasm"/>
    <property type="evidence" value="ECO:0007669"/>
    <property type="project" value="UniProtKB-SubCell"/>
</dbReference>
<reference evidence="14" key="2">
    <citation type="submission" date="2023-07" db="EMBL/GenBank/DDBJ databases">
        <authorList>
            <person name="Yang W."/>
            <person name="Chen J."/>
            <person name="Ji P."/>
            <person name="Hu F."/>
        </authorList>
    </citation>
    <scope>NUCLEOTIDE SEQUENCE</scope>
    <source>
        <strain evidence="14">CRE-138-0111</strain>
    </source>
</reference>
<reference evidence="13" key="1">
    <citation type="submission" date="2023-03" db="EMBL/GenBank/DDBJ databases">
        <title>a new species belonging to Providencia genus.</title>
        <authorList>
            <person name="Yang W."/>
            <person name="Hu F."/>
            <person name="Shen S."/>
            <person name="Ding L."/>
            <person name="Yin D."/>
        </authorList>
    </citation>
    <scope>NUCLEOTIDE SEQUENCE</scope>
    <source>
        <strain evidence="13">CRE-3FA-0001</strain>
    </source>
</reference>
<dbReference type="EMBL" id="JARRYG010000008">
    <property type="protein sequence ID" value="MDG4696515.1"/>
    <property type="molecule type" value="Genomic_DNA"/>
</dbReference>
<dbReference type="GO" id="GO:0008654">
    <property type="term" value="P:phospholipid biosynthetic process"/>
    <property type="evidence" value="ECO:0007669"/>
    <property type="project" value="UniProtKB-UniRule"/>
</dbReference>
<keyword evidence="1 11" id="KW-0444">Lipid biosynthesis</keyword>
<keyword evidence="8 11" id="KW-0443">Lipid metabolism</keyword>
<dbReference type="EMBL" id="JAUQTG010000001">
    <property type="protein sequence ID" value="MDO7855578.1"/>
    <property type="molecule type" value="Genomic_DNA"/>
</dbReference>
<dbReference type="GO" id="GO:0000287">
    <property type="term" value="F:magnesium ion binding"/>
    <property type="evidence" value="ECO:0007669"/>
    <property type="project" value="UniProtKB-UniRule"/>
</dbReference>
<sequence>MSKYQSAMLILNGKQSNNPELRKAVAHLREEGHQIQVRIPWEKTDTRQFIAQGIEKGVDTIIAAGGDGTINAVASTLMQFPSETRPTLGILPMGTANDFATSANIPLDVEAALALAIKGRSVAIDIIRVNEKYYFLNMATGGFGTRITTETPEALKSALGGAAYVINGLFRPDTLKTDICHIEGNNFSWEGETLVIAIGNGKQAGGGQQLTPQALINDGALNLLIIPARDVIPAFFTNLFSTDKNEHLIEKKLSWIKISSPHDMILNLDGEPLSGDTFTFKVQAGAIQCRLPPQCNLLA</sequence>
<evidence type="ECO:0000313" key="16">
    <source>
        <dbReference type="Proteomes" id="UP001176478"/>
    </source>
</evidence>
<keyword evidence="9 11" id="KW-0594">Phospholipid biosynthesis</keyword>
<keyword evidence="2 11" id="KW-0808">Transferase</keyword>
<dbReference type="GO" id="GO:0005886">
    <property type="term" value="C:plasma membrane"/>
    <property type="evidence" value="ECO:0007669"/>
    <property type="project" value="TreeGrafter"/>
</dbReference>
<evidence type="ECO:0000256" key="3">
    <source>
        <dbReference type="ARBA" id="ARBA00022723"/>
    </source>
</evidence>
<organism evidence="13 15">
    <name type="scientific">Providencia huashanensis</name>
    <dbReference type="NCBI Taxonomy" id="3037798"/>
    <lineage>
        <taxon>Bacteria</taxon>
        <taxon>Pseudomonadati</taxon>
        <taxon>Pseudomonadota</taxon>
        <taxon>Gammaproteobacteria</taxon>
        <taxon>Enterobacterales</taxon>
        <taxon>Morganellaceae</taxon>
        <taxon>Providencia</taxon>
    </lineage>
</organism>
<dbReference type="HAMAP" id="MF_01377">
    <property type="entry name" value="YegS"/>
    <property type="match status" value="1"/>
</dbReference>
<dbReference type="GO" id="GO:0005524">
    <property type="term" value="F:ATP binding"/>
    <property type="evidence" value="ECO:0007669"/>
    <property type="project" value="UniProtKB-UniRule"/>
</dbReference>
<dbReference type="Pfam" id="PF00781">
    <property type="entry name" value="DAGK_cat"/>
    <property type="match status" value="1"/>
</dbReference>
<name>A0AA42K2H5_9GAMM</name>
<dbReference type="SUPFAM" id="SSF111331">
    <property type="entry name" value="NAD kinase/diacylglycerol kinase-like"/>
    <property type="match status" value="1"/>
</dbReference>
<dbReference type="InterPro" id="IPR050187">
    <property type="entry name" value="Lipid_Phosphate_FormReg"/>
</dbReference>
<dbReference type="AlphaFoldDB" id="A0AA42K2H5"/>
<evidence type="ECO:0000256" key="6">
    <source>
        <dbReference type="ARBA" id="ARBA00022840"/>
    </source>
</evidence>
<feature type="binding site" evidence="11">
    <location>
        <position position="215"/>
    </location>
    <ligand>
        <name>Mg(2+)</name>
        <dbReference type="ChEBI" id="CHEBI:18420"/>
    </ligand>
</feature>
<dbReference type="Gene3D" id="3.40.50.10330">
    <property type="entry name" value="Probable inorganic polyphosphate/atp-NAD kinase, domain 1"/>
    <property type="match status" value="1"/>
</dbReference>
<dbReference type="InterPro" id="IPR022433">
    <property type="entry name" value="Lip_kinase_YegS"/>
</dbReference>
<dbReference type="Pfam" id="PF19279">
    <property type="entry name" value="YegS_C"/>
    <property type="match status" value="1"/>
</dbReference>
<comment type="caution">
    <text evidence="13">The sequence shown here is derived from an EMBL/GenBank/DDBJ whole genome shotgun (WGS) entry which is preliminary data.</text>
</comment>
<keyword evidence="5 11" id="KW-0418">Kinase</keyword>
<gene>
    <name evidence="13" type="primary">yegS</name>
    <name evidence="13" type="ORF">P7V44_09715</name>
    <name evidence="14" type="ORF">Q5E86_04135</name>
</gene>
<accession>A0AA42K2H5</accession>
<keyword evidence="6 11" id="KW-0067">ATP-binding</keyword>
<dbReference type="PROSITE" id="PS50146">
    <property type="entry name" value="DAGK"/>
    <property type="match status" value="1"/>
</dbReference>
<evidence type="ECO:0000256" key="10">
    <source>
        <dbReference type="ARBA" id="ARBA00023264"/>
    </source>
</evidence>
<dbReference type="NCBIfam" id="TIGR00147">
    <property type="entry name" value="YegS/Rv2252/BmrU family lipid kinase"/>
    <property type="match status" value="1"/>
</dbReference>
<keyword evidence="4 11" id="KW-0547">Nucleotide-binding</keyword>
<evidence type="ECO:0000256" key="11">
    <source>
        <dbReference type="HAMAP-Rule" id="MF_01377"/>
    </source>
</evidence>
<evidence type="ECO:0000256" key="5">
    <source>
        <dbReference type="ARBA" id="ARBA00022777"/>
    </source>
</evidence>
<evidence type="ECO:0000313" key="13">
    <source>
        <dbReference type="EMBL" id="MDG4696515.1"/>
    </source>
</evidence>
<dbReference type="InterPro" id="IPR001206">
    <property type="entry name" value="Diacylglycerol_kinase_cat_dom"/>
</dbReference>
<evidence type="ECO:0000313" key="15">
    <source>
        <dbReference type="Proteomes" id="UP001156701"/>
    </source>
</evidence>
<dbReference type="InterPro" id="IPR005218">
    <property type="entry name" value="Diacylglycerol/lipid_kinase"/>
</dbReference>
<evidence type="ECO:0000256" key="7">
    <source>
        <dbReference type="ARBA" id="ARBA00022842"/>
    </source>
</evidence>
<dbReference type="PANTHER" id="PTHR12358">
    <property type="entry name" value="SPHINGOSINE KINASE"/>
    <property type="match status" value="1"/>
</dbReference>
<dbReference type="Proteomes" id="UP001156701">
    <property type="component" value="Unassembled WGS sequence"/>
</dbReference>
<dbReference type="NCBIfam" id="NF009602">
    <property type="entry name" value="PRK13054.1"/>
    <property type="match status" value="1"/>
</dbReference>
<comment type="cofactor">
    <cofactor evidence="11">
        <name>Mg(2+)</name>
        <dbReference type="ChEBI" id="CHEBI:18420"/>
    </cofactor>
    <cofactor evidence="11">
        <name>Ca(2+)</name>
        <dbReference type="ChEBI" id="CHEBI:29108"/>
    </cofactor>
    <text evidence="11">Binds 1 Mg(2+) ion per subunit. Ca(2+) may be able to substitute.</text>
</comment>
<evidence type="ECO:0000256" key="2">
    <source>
        <dbReference type="ARBA" id="ARBA00022679"/>
    </source>
</evidence>
<dbReference type="GO" id="GO:0001727">
    <property type="term" value="F:lipid kinase activity"/>
    <property type="evidence" value="ECO:0007669"/>
    <property type="project" value="UniProtKB-UniRule"/>
</dbReference>
<feature type="active site" description="Proton acceptor" evidence="11">
    <location>
        <position position="271"/>
    </location>
</feature>
<evidence type="ECO:0000256" key="8">
    <source>
        <dbReference type="ARBA" id="ARBA00023098"/>
    </source>
</evidence>
<dbReference type="PANTHER" id="PTHR12358:SF106">
    <property type="entry name" value="LIPID KINASE YEGS"/>
    <property type="match status" value="1"/>
</dbReference>
<protein>
    <recommendedName>
        <fullName evidence="11">Probable lipid kinase YegS-like</fullName>
        <ecNumber evidence="11">2.7.1.-</ecNumber>
    </recommendedName>
</protein>